<protein>
    <submittedName>
        <fullName evidence="2">Uncharacterized protein</fullName>
    </submittedName>
</protein>
<keyword evidence="3" id="KW-1185">Reference proteome</keyword>
<reference evidence="3" key="1">
    <citation type="submission" date="2015-01" db="EMBL/GenBank/DDBJ databases">
        <authorList>
            <person name="Aksoy S."/>
            <person name="Warren W."/>
            <person name="Wilson R.K."/>
        </authorList>
    </citation>
    <scope>NUCLEOTIDE SEQUENCE [LARGE SCALE GENOMIC DNA]</scope>
    <source>
        <strain evidence="3">IAEA</strain>
    </source>
</reference>
<dbReference type="AlphaFoldDB" id="A0A1B0BJR2"/>
<evidence type="ECO:0000313" key="2">
    <source>
        <dbReference type="EnsemblMetazoa" id="GPPI032298-PA"/>
    </source>
</evidence>
<accession>A0A1B0BJR2</accession>
<keyword evidence="1" id="KW-1133">Transmembrane helix</keyword>
<reference evidence="2" key="2">
    <citation type="submission" date="2020-05" db="UniProtKB">
        <authorList>
            <consortium name="EnsemblMetazoa"/>
        </authorList>
    </citation>
    <scope>IDENTIFICATION</scope>
    <source>
        <strain evidence="2">IAEA</strain>
    </source>
</reference>
<evidence type="ECO:0000256" key="1">
    <source>
        <dbReference type="SAM" id="Phobius"/>
    </source>
</evidence>
<dbReference type="Proteomes" id="UP000092460">
    <property type="component" value="Unassembled WGS sequence"/>
</dbReference>
<sequence>MEKCVCKKTIKKDTQLPLLPASQFRTGTNVLILLDIYHVHKYTYKRTHIYAVYALNNNKCGHTTFIHLGEEVLNAVKFILMLLLDFNVLPVAVVINVVVRVTFEFIMQHIVEIHYSM</sequence>
<proteinExistence type="predicted"/>
<organism evidence="2 3">
    <name type="scientific">Glossina palpalis gambiensis</name>
    <dbReference type="NCBI Taxonomy" id="67801"/>
    <lineage>
        <taxon>Eukaryota</taxon>
        <taxon>Metazoa</taxon>
        <taxon>Ecdysozoa</taxon>
        <taxon>Arthropoda</taxon>
        <taxon>Hexapoda</taxon>
        <taxon>Insecta</taxon>
        <taxon>Pterygota</taxon>
        <taxon>Neoptera</taxon>
        <taxon>Endopterygota</taxon>
        <taxon>Diptera</taxon>
        <taxon>Brachycera</taxon>
        <taxon>Muscomorpha</taxon>
        <taxon>Hippoboscoidea</taxon>
        <taxon>Glossinidae</taxon>
        <taxon>Glossina</taxon>
    </lineage>
</organism>
<feature type="transmembrane region" description="Helical" evidence="1">
    <location>
        <begin position="78"/>
        <end position="99"/>
    </location>
</feature>
<dbReference type="EMBL" id="JXJN01015506">
    <property type="status" value="NOT_ANNOTATED_CDS"/>
    <property type="molecule type" value="Genomic_DNA"/>
</dbReference>
<evidence type="ECO:0000313" key="3">
    <source>
        <dbReference type="Proteomes" id="UP000092460"/>
    </source>
</evidence>
<name>A0A1B0BJR2_9MUSC</name>
<dbReference type="VEuPathDB" id="VectorBase:GPPI032298"/>
<keyword evidence="1" id="KW-0812">Transmembrane</keyword>
<dbReference type="EnsemblMetazoa" id="GPPI032298-RA">
    <property type="protein sequence ID" value="GPPI032298-PA"/>
    <property type="gene ID" value="GPPI032298"/>
</dbReference>
<keyword evidence="1" id="KW-0472">Membrane</keyword>